<name>A0ABM8YR37_9BACI</name>
<feature type="transmembrane region" description="Helical" evidence="1">
    <location>
        <begin position="36"/>
        <end position="58"/>
    </location>
</feature>
<evidence type="ECO:0000313" key="2">
    <source>
        <dbReference type="EMBL" id="CAG9622404.1"/>
    </source>
</evidence>
<evidence type="ECO:0000256" key="1">
    <source>
        <dbReference type="SAM" id="Phobius"/>
    </source>
</evidence>
<sequence length="132" mass="15399">MKKLRSSLTFTICFYLFFLVMTIITVFVVYKEIDHTVSFMFLIGYVLFLVIILLYAILATVMKMIRIKRDERTKRIWRFITFFALISGGGLIFSFFTSSELDYYKTFSIALGMSFGLTFFDLAFPNGTKMEG</sequence>
<keyword evidence="1" id="KW-1133">Transmembrane helix</keyword>
<gene>
    <name evidence="2" type="ORF">BACCIP111883_03195</name>
</gene>
<dbReference type="EMBL" id="CAKJTJ010000021">
    <property type="protein sequence ID" value="CAG9622404.1"/>
    <property type="molecule type" value="Genomic_DNA"/>
</dbReference>
<dbReference type="Proteomes" id="UP000789833">
    <property type="component" value="Unassembled WGS sequence"/>
</dbReference>
<feature type="transmembrane region" description="Helical" evidence="1">
    <location>
        <begin position="12"/>
        <end position="30"/>
    </location>
</feature>
<proteinExistence type="predicted"/>
<evidence type="ECO:0000313" key="3">
    <source>
        <dbReference type="Proteomes" id="UP000789833"/>
    </source>
</evidence>
<accession>A0ABM8YR37</accession>
<protein>
    <submittedName>
        <fullName evidence="2">Uncharacterized protein</fullName>
    </submittedName>
</protein>
<feature type="transmembrane region" description="Helical" evidence="1">
    <location>
        <begin position="79"/>
        <end position="97"/>
    </location>
</feature>
<keyword evidence="1" id="KW-0472">Membrane</keyword>
<organism evidence="2 3">
    <name type="scientific">Sutcliffiella rhizosphaerae</name>
    <dbReference type="NCBI Taxonomy" id="2880967"/>
    <lineage>
        <taxon>Bacteria</taxon>
        <taxon>Bacillati</taxon>
        <taxon>Bacillota</taxon>
        <taxon>Bacilli</taxon>
        <taxon>Bacillales</taxon>
        <taxon>Bacillaceae</taxon>
        <taxon>Sutcliffiella</taxon>
    </lineage>
</organism>
<keyword evidence="3" id="KW-1185">Reference proteome</keyword>
<feature type="transmembrane region" description="Helical" evidence="1">
    <location>
        <begin position="103"/>
        <end position="124"/>
    </location>
</feature>
<reference evidence="2 3" key="1">
    <citation type="submission" date="2021-10" db="EMBL/GenBank/DDBJ databases">
        <authorList>
            <person name="Criscuolo A."/>
        </authorList>
    </citation>
    <scope>NUCLEOTIDE SEQUENCE [LARGE SCALE GENOMIC DNA]</scope>
    <source>
        <strain evidence="3">CIP 111883</strain>
    </source>
</reference>
<dbReference type="RefSeq" id="WP_230502839.1">
    <property type="nucleotide sequence ID" value="NZ_CAKJTJ010000021.1"/>
</dbReference>
<keyword evidence="1" id="KW-0812">Transmembrane</keyword>
<comment type="caution">
    <text evidence="2">The sequence shown here is derived from an EMBL/GenBank/DDBJ whole genome shotgun (WGS) entry which is preliminary data.</text>
</comment>